<feature type="transmembrane region" description="Helical" evidence="1">
    <location>
        <begin position="12"/>
        <end position="33"/>
    </location>
</feature>
<name>A0A9X4RLE2_9BACT</name>
<dbReference type="RefSeq" id="WP_307632572.1">
    <property type="nucleotide sequence ID" value="NZ_JAPHEH010000001.1"/>
</dbReference>
<accession>A0A9X4RLE2</accession>
<keyword evidence="3" id="KW-1185">Reference proteome</keyword>
<feature type="transmembrane region" description="Helical" evidence="1">
    <location>
        <begin position="45"/>
        <end position="67"/>
    </location>
</feature>
<dbReference type="AlphaFoldDB" id="A0A9X4RLE2"/>
<protein>
    <submittedName>
        <fullName evidence="2">Uncharacterized protein</fullName>
    </submittedName>
</protein>
<keyword evidence="1" id="KW-0812">Transmembrane</keyword>
<evidence type="ECO:0000313" key="2">
    <source>
        <dbReference type="EMBL" id="MDG4475599.1"/>
    </source>
</evidence>
<sequence length="118" mass="13017">MEQTRGNYYKMTGLCMAVLTVGVTIAVLLPPAWKAVVPVPQGRPGLFDFVMIVLATSAGLGGFRAALAIQAHWLPKCEISEEQRSVIEKNVLPLRESIDRLIKWLAIGCVVVVLFNYF</sequence>
<gene>
    <name evidence="2" type="ORF">OLX77_05415</name>
</gene>
<keyword evidence="1" id="KW-1133">Transmembrane helix</keyword>
<proteinExistence type="predicted"/>
<reference evidence="2" key="1">
    <citation type="journal article" date="2022" name="bioRxiv">
        <title>Thiovibrio frasassiensisgen. nov., sp. nov., an autotrophic, elemental sulfur disproportionating bacterium isolated from sulfidic karst sediment, and proposal of Thiovibrionaceae fam. nov.</title>
        <authorList>
            <person name="Aronson H."/>
            <person name="Thomas C."/>
            <person name="Bhattacharyya M."/>
            <person name="Eckstein S."/>
            <person name="Jensen S."/>
            <person name="Barco R."/>
            <person name="Macalady J."/>
            <person name="Amend J."/>
        </authorList>
    </citation>
    <scope>NUCLEOTIDE SEQUENCE</scope>
    <source>
        <strain evidence="2">RS19-109</strain>
    </source>
</reference>
<dbReference type="Proteomes" id="UP001154240">
    <property type="component" value="Unassembled WGS sequence"/>
</dbReference>
<comment type="caution">
    <text evidence="2">The sequence shown here is derived from an EMBL/GenBank/DDBJ whole genome shotgun (WGS) entry which is preliminary data.</text>
</comment>
<keyword evidence="1" id="KW-0472">Membrane</keyword>
<evidence type="ECO:0000313" key="3">
    <source>
        <dbReference type="Proteomes" id="UP001154240"/>
    </source>
</evidence>
<evidence type="ECO:0000256" key="1">
    <source>
        <dbReference type="SAM" id="Phobius"/>
    </source>
</evidence>
<organism evidence="2 3">
    <name type="scientific">Thiovibrio frasassiensis</name>
    <dbReference type="NCBI Taxonomy" id="2984131"/>
    <lineage>
        <taxon>Bacteria</taxon>
        <taxon>Pseudomonadati</taxon>
        <taxon>Thermodesulfobacteriota</taxon>
        <taxon>Desulfobulbia</taxon>
        <taxon>Desulfobulbales</taxon>
        <taxon>Thiovibrionaceae</taxon>
        <taxon>Thiovibrio</taxon>
    </lineage>
</organism>
<dbReference type="EMBL" id="JAPHEH010000001">
    <property type="protein sequence ID" value="MDG4475599.1"/>
    <property type="molecule type" value="Genomic_DNA"/>
</dbReference>
<reference evidence="2" key="2">
    <citation type="submission" date="2022-10" db="EMBL/GenBank/DDBJ databases">
        <authorList>
            <person name="Aronson H.S."/>
        </authorList>
    </citation>
    <scope>NUCLEOTIDE SEQUENCE</scope>
    <source>
        <strain evidence="2">RS19-109</strain>
    </source>
</reference>